<evidence type="ECO:0000256" key="6">
    <source>
        <dbReference type="SAM" id="Coils"/>
    </source>
</evidence>
<dbReference type="Pfam" id="PF01656">
    <property type="entry name" value="CbiA"/>
    <property type="match status" value="1"/>
</dbReference>
<keyword evidence="13" id="KW-0614">Plasmid</keyword>
<feature type="domain" description="Tyrosine-protein kinase G-rich" evidence="12">
    <location>
        <begin position="410"/>
        <end position="485"/>
    </location>
</feature>
<dbReference type="Gene3D" id="3.40.50.300">
    <property type="entry name" value="P-loop containing nucleotide triphosphate hydrolases"/>
    <property type="match status" value="1"/>
</dbReference>
<feature type="domain" description="O-antigen ligase-related" evidence="11">
    <location>
        <begin position="755"/>
        <end position="898"/>
    </location>
</feature>
<keyword evidence="3 8" id="KW-0812">Transmembrane</keyword>
<feature type="coiled-coil region" evidence="6">
    <location>
        <begin position="350"/>
        <end position="430"/>
    </location>
</feature>
<evidence type="ECO:0000256" key="4">
    <source>
        <dbReference type="ARBA" id="ARBA00022989"/>
    </source>
</evidence>
<dbReference type="SUPFAM" id="SSF52540">
    <property type="entry name" value="P-loop containing nucleoside triphosphate hydrolases"/>
    <property type="match status" value="1"/>
</dbReference>
<dbReference type="Pfam" id="PF04932">
    <property type="entry name" value="Wzy_C"/>
    <property type="match status" value="1"/>
</dbReference>
<dbReference type="Pfam" id="PF13807">
    <property type="entry name" value="GNVR"/>
    <property type="match status" value="1"/>
</dbReference>
<dbReference type="GO" id="GO:0005886">
    <property type="term" value="C:plasma membrane"/>
    <property type="evidence" value="ECO:0007669"/>
    <property type="project" value="UniProtKB-SubCell"/>
</dbReference>
<dbReference type="GO" id="GO:0004713">
    <property type="term" value="F:protein tyrosine kinase activity"/>
    <property type="evidence" value="ECO:0007669"/>
    <property type="project" value="TreeGrafter"/>
</dbReference>
<feature type="transmembrane region" description="Helical" evidence="8">
    <location>
        <begin position="924"/>
        <end position="951"/>
    </location>
</feature>
<feature type="domain" description="CobQ/CobB/MinD/ParA nucleotide binding" evidence="9">
    <location>
        <begin position="556"/>
        <end position="605"/>
    </location>
</feature>
<dbReference type="InterPro" id="IPR007016">
    <property type="entry name" value="O-antigen_ligase-rel_domated"/>
</dbReference>
<dbReference type="InterPro" id="IPR050445">
    <property type="entry name" value="Bact_polysacc_biosynth/exp"/>
</dbReference>
<evidence type="ECO:0000256" key="3">
    <source>
        <dbReference type="ARBA" id="ARBA00022692"/>
    </source>
</evidence>
<evidence type="ECO:0000256" key="5">
    <source>
        <dbReference type="ARBA" id="ARBA00023136"/>
    </source>
</evidence>
<evidence type="ECO:0000259" key="10">
    <source>
        <dbReference type="Pfam" id="PF02706"/>
    </source>
</evidence>
<reference evidence="13 14" key="1">
    <citation type="journal article" date="2014" name="Genome Announc.">
        <title>Complete Genome Sequence of the Model Rhizosphere Strain Azospirillum brasilense Az39, Successfully Applied in Agriculture.</title>
        <authorList>
            <person name="Rivera D."/>
            <person name="Revale S."/>
            <person name="Molina R."/>
            <person name="Gualpa J."/>
            <person name="Puente M."/>
            <person name="Maroniche G."/>
            <person name="Paris G."/>
            <person name="Baker D."/>
            <person name="Clavijo B."/>
            <person name="McLay K."/>
            <person name="Spaepen S."/>
            <person name="Perticari A."/>
            <person name="Vazquez M."/>
            <person name="Wisniewski-Dye F."/>
            <person name="Watkins C."/>
            <person name="Martinez-Abarca F."/>
            <person name="Vanderleyden J."/>
            <person name="Cassan F."/>
        </authorList>
    </citation>
    <scope>NUCLEOTIDE SEQUENCE [LARGE SCALE GENOMIC DNA]</scope>
    <source>
        <strain evidence="13 14">Az39</strain>
        <plasmid evidence="13">AbAZ39_p2</plasmid>
    </source>
</reference>
<protein>
    <submittedName>
        <fullName evidence="13">Uncharacterized protein</fullName>
    </submittedName>
</protein>
<evidence type="ECO:0000256" key="7">
    <source>
        <dbReference type="SAM" id="MobiDB-lite"/>
    </source>
</evidence>
<dbReference type="InterPro" id="IPR032807">
    <property type="entry name" value="GNVR"/>
</dbReference>
<feature type="transmembrane region" description="Helical" evidence="8">
    <location>
        <begin position="464"/>
        <end position="483"/>
    </location>
</feature>
<evidence type="ECO:0000256" key="8">
    <source>
        <dbReference type="SAM" id="Phobius"/>
    </source>
</evidence>
<feature type="transmembrane region" description="Helical" evidence="8">
    <location>
        <begin position="880"/>
        <end position="904"/>
    </location>
</feature>
<feature type="coiled-coil region" evidence="6">
    <location>
        <begin position="225"/>
        <end position="297"/>
    </location>
</feature>
<dbReference type="RefSeq" id="WP_040137078.1">
    <property type="nucleotide sequence ID" value="NZ_CP007795.1"/>
</dbReference>
<evidence type="ECO:0000313" key="13">
    <source>
        <dbReference type="EMBL" id="AIB15530.1"/>
    </source>
</evidence>
<evidence type="ECO:0000259" key="12">
    <source>
        <dbReference type="Pfam" id="PF13807"/>
    </source>
</evidence>
<evidence type="ECO:0000256" key="2">
    <source>
        <dbReference type="ARBA" id="ARBA00022475"/>
    </source>
</evidence>
<dbReference type="InterPro" id="IPR003856">
    <property type="entry name" value="LPS_length_determ_N"/>
</dbReference>
<proteinExistence type="predicted"/>
<geneLocation type="plasmid" evidence="13 14">
    <name>AbAZ39_p2</name>
</geneLocation>
<evidence type="ECO:0000259" key="9">
    <source>
        <dbReference type="Pfam" id="PF01656"/>
    </source>
</evidence>
<evidence type="ECO:0000256" key="1">
    <source>
        <dbReference type="ARBA" id="ARBA00004651"/>
    </source>
</evidence>
<dbReference type="EMBL" id="CP007795">
    <property type="protein sequence ID" value="AIB15530.1"/>
    <property type="molecule type" value="Genomic_DNA"/>
</dbReference>
<feature type="domain" description="Polysaccharide chain length determinant N-terminal" evidence="10">
    <location>
        <begin position="19"/>
        <end position="109"/>
    </location>
</feature>
<feature type="transmembrane region" description="Helical" evidence="8">
    <location>
        <begin position="758"/>
        <end position="784"/>
    </location>
</feature>
<keyword evidence="4 8" id="KW-1133">Transmembrane helix</keyword>
<feature type="transmembrane region" description="Helical" evidence="8">
    <location>
        <begin position="848"/>
        <end position="868"/>
    </location>
</feature>
<dbReference type="Pfam" id="PF02706">
    <property type="entry name" value="Wzz"/>
    <property type="match status" value="1"/>
</dbReference>
<name>A0A060DS59_9PROT</name>
<keyword evidence="5 8" id="KW-0472">Membrane</keyword>
<comment type="subcellular location">
    <subcellularLocation>
        <location evidence="1">Cell membrane</location>
        <topology evidence="1">Multi-pass membrane protein</topology>
    </subcellularLocation>
</comment>
<feature type="transmembrane region" description="Helical" evidence="8">
    <location>
        <begin position="796"/>
        <end position="816"/>
    </location>
</feature>
<keyword evidence="2" id="KW-1003">Cell membrane</keyword>
<dbReference type="InterPro" id="IPR027417">
    <property type="entry name" value="P-loop_NTPase"/>
</dbReference>
<accession>A0A060DS59</accession>
<feature type="region of interest" description="Disordered" evidence="7">
    <location>
        <begin position="439"/>
        <end position="460"/>
    </location>
</feature>
<sequence length="990" mass="107388">MAAYTHVDGALGSEASTREVALRDLLQVLRRRRSTIIASVLCCTALATTGALLYEPRFTSQAVLIIDPRTTEVTDINAVISNLPREAAAIRTEIDMITSSATAAKVVDRLGLVHDPEFNGAIERPSAIDRAIAGINDTVGYDLSPLQQQITGYLNSVGIGVKEPTTAEKERAAVIADVRRGLSATSDAQSYTIVVSFKAKEADKAARIANAFVDEYLLDQLQTKQEVTQQANKWLEDRINELRAQVEVSDKAVQDYRAQQGLVLGSAGGETFLSQQLAELNRALVVAQTERGRAEARAQNARIVARSPTEGNAAEILGSPLIQRLGEEESGIARRLAEYRTRYGDQHPAVQAYVNQLTNLRQKMREEATKIMAVINNEVEIARARERELEAALKKLTAETAGELGANVRLAQLQREADANRRVYEGLLQRLVETREQDDLQQRDARVVSKAEPPLEPSTPGKKLFVGGGLAVGLLIGMFLAFLRDHLNKTFRNTQHVEETIGVPAIGLVPSLPHHKNAKPEDYVLDRPRSEYSEAVRAIGVSLYARGALNTGSVVMVTSAVPGEGKTTVCLTLARMLAASGRRVLLLECDLRCPRIGNVLGDNAPGDLSDLIVGKAEWQDVVQVDGRSGLHYVVGRPHCDHPQELLGSEKPIRRSVALVGTTIFGLYVGLSYGEVALARLIHRAVFVLAVLSALLAVGLPSYGLMPAEQGSQWRGVFSHKNGLGDAMAFGLTAGLFVLRSRPVTDTMALVWRLGTFAIMAGCLAMSGSATALIVATAGMTLVMLVTHRQDAGSLALELYGGTMVIMLAAIFALLNLESITALLGRDITLTGRTLIWDFAIRMIEQQPVLGYGFSAFWSGLDAPGALFWRTSGRFDIHAHNGFIQTTLDVGLLGLGLFLVAYVIYLSRIARIVPVDRSGAARWHIVFAMMLLLGNVAESSLLIQNGLLWFLFTAFQTRLAKTVHAHALTPRPAAGRRPKLQNGIPVAESRS</sequence>
<dbReference type="KEGG" id="abq:ABAZ39_27040"/>
<feature type="transmembrane region" description="Helical" evidence="8">
    <location>
        <begin position="722"/>
        <end position="738"/>
    </location>
</feature>
<dbReference type="InterPro" id="IPR002586">
    <property type="entry name" value="CobQ/CobB/MinD/ParA_Nub-bd_dom"/>
</dbReference>
<feature type="transmembrane region" description="Helical" evidence="8">
    <location>
        <begin position="684"/>
        <end position="702"/>
    </location>
</feature>
<organism evidence="13 14">
    <name type="scientific">Azospirillum argentinense</name>
    <dbReference type="NCBI Taxonomy" id="2970906"/>
    <lineage>
        <taxon>Bacteria</taxon>
        <taxon>Pseudomonadati</taxon>
        <taxon>Pseudomonadota</taxon>
        <taxon>Alphaproteobacteria</taxon>
        <taxon>Rhodospirillales</taxon>
        <taxon>Azospirillaceae</taxon>
        <taxon>Azospirillum</taxon>
    </lineage>
</organism>
<dbReference type="PANTHER" id="PTHR32309">
    <property type="entry name" value="TYROSINE-PROTEIN KINASE"/>
    <property type="match status" value="1"/>
</dbReference>
<dbReference type="Proteomes" id="UP000027186">
    <property type="component" value="Plasmid AbAZ39_p2"/>
</dbReference>
<feature type="compositionally biased region" description="Basic and acidic residues" evidence="7">
    <location>
        <begin position="439"/>
        <end position="449"/>
    </location>
</feature>
<dbReference type="AlphaFoldDB" id="A0A060DS59"/>
<evidence type="ECO:0000259" key="11">
    <source>
        <dbReference type="Pfam" id="PF04932"/>
    </source>
</evidence>
<feature type="transmembrane region" description="Helical" evidence="8">
    <location>
        <begin position="35"/>
        <end position="54"/>
    </location>
</feature>
<evidence type="ECO:0000313" key="14">
    <source>
        <dbReference type="Proteomes" id="UP000027186"/>
    </source>
</evidence>
<dbReference type="PANTHER" id="PTHR32309:SF13">
    <property type="entry name" value="FERRIC ENTEROBACTIN TRANSPORT PROTEIN FEPE"/>
    <property type="match status" value="1"/>
</dbReference>
<gene>
    <name evidence="13" type="ORF">ABAZ39_27040</name>
</gene>
<keyword evidence="6" id="KW-0175">Coiled coil</keyword>